<dbReference type="Proteomes" id="UP000700732">
    <property type="component" value="Unassembled WGS sequence"/>
</dbReference>
<evidence type="ECO:0000256" key="1">
    <source>
        <dbReference type="SAM" id="SignalP"/>
    </source>
</evidence>
<proteinExistence type="predicted"/>
<organism evidence="2 3">
    <name type="scientific">Spirosoma utsteinense</name>
    <dbReference type="NCBI Taxonomy" id="2585773"/>
    <lineage>
        <taxon>Bacteria</taxon>
        <taxon>Pseudomonadati</taxon>
        <taxon>Bacteroidota</taxon>
        <taxon>Cytophagia</taxon>
        <taxon>Cytophagales</taxon>
        <taxon>Cytophagaceae</taxon>
        <taxon>Spirosoma</taxon>
    </lineage>
</organism>
<dbReference type="Gene3D" id="2.40.128.140">
    <property type="entry name" value="Outer membrane protein"/>
    <property type="match status" value="1"/>
</dbReference>
<evidence type="ECO:0008006" key="4">
    <source>
        <dbReference type="Google" id="ProtNLM"/>
    </source>
</evidence>
<accession>A0ABR6W0F1</accession>
<name>A0ABR6W0F1_9BACT</name>
<evidence type="ECO:0000313" key="3">
    <source>
        <dbReference type="Proteomes" id="UP000700732"/>
    </source>
</evidence>
<feature type="signal peptide" evidence="1">
    <location>
        <begin position="1"/>
        <end position="22"/>
    </location>
</feature>
<keyword evidence="3" id="KW-1185">Reference proteome</keyword>
<dbReference type="InterPro" id="IPR037107">
    <property type="entry name" value="Put_OMP_sf"/>
</dbReference>
<sequence>MMQTITRCLALVGCLVSGFGSAQRIDNTALFRQMGQASFIRLHYHNDLFTGTDYYYTQGYSIEAVRAGLQKNPLTRLLVKSRVGQNQYGLAFEHFGFTPTSIQRDAIPVGDRPFAGCILVKTFSMSVDTLRRVRVSSVLSTGMIGPVALGGPIQTALHRLTNGVEPHGWQHQIRNDVIVNYTLAYDQQLYAYRRLVLVSASVQAQAGTFANRLQTGIVVMAGRFDSPFAARTRRRLPMQVYVFAQPLIGLVAYDASLQGGLFNRSSPYVIQANQLARTTVQVNLGAVFRYKNLYLEYDQSTLSREFVTGRPHRWGGVKIGVSFSPLTPQAITE</sequence>
<gene>
    <name evidence="2" type="ORF">FH603_46</name>
</gene>
<dbReference type="InterPro" id="IPR018707">
    <property type="entry name" value="LpxR"/>
</dbReference>
<comment type="caution">
    <text evidence="2">The sequence shown here is derived from an EMBL/GenBank/DDBJ whole genome shotgun (WGS) entry which is preliminary data.</text>
</comment>
<feature type="chain" id="PRO_5046933976" description="Lipid A deacylase LpxR family protein" evidence="1">
    <location>
        <begin position="23"/>
        <end position="333"/>
    </location>
</feature>
<dbReference type="EMBL" id="VFIA01000001">
    <property type="protein sequence ID" value="MBC3789566.1"/>
    <property type="molecule type" value="Genomic_DNA"/>
</dbReference>
<keyword evidence="1" id="KW-0732">Signal</keyword>
<protein>
    <recommendedName>
        <fullName evidence="4">Lipid A deacylase LpxR family protein</fullName>
    </recommendedName>
</protein>
<dbReference type="RefSeq" id="WP_244967978.1">
    <property type="nucleotide sequence ID" value="NZ_VFIA01000001.1"/>
</dbReference>
<reference evidence="2 3" key="1">
    <citation type="submission" date="2019-06" db="EMBL/GenBank/DDBJ databases">
        <title>Spirosoma utsteinense sp. nov. isolated from Antarctic ice-free soils.</title>
        <authorList>
            <person name="Tahon G."/>
        </authorList>
    </citation>
    <scope>NUCLEOTIDE SEQUENCE [LARGE SCALE GENOMIC DNA]</scope>
    <source>
        <strain evidence="2 3">LMG 31447</strain>
    </source>
</reference>
<evidence type="ECO:0000313" key="2">
    <source>
        <dbReference type="EMBL" id="MBC3789566.1"/>
    </source>
</evidence>
<dbReference type="Pfam" id="PF09982">
    <property type="entry name" value="LpxR"/>
    <property type="match status" value="1"/>
</dbReference>